<dbReference type="RefSeq" id="WP_053236204.1">
    <property type="nucleotide sequence ID" value="NZ_CP011125.1"/>
</dbReference>
<proteinExistence type="predicted"/>
<dbReference type="Proteomes" id="UP000034883">
    <property type="component" value="Chromosome"/>
</dbReference>
<name>A0A0F6YLE2_9BACT</name>
<protein>
    <submittedName>
        <fullName evidence="1">Uncharacterized protein</fullName>
    </submittedName>
</protein>
<gene>
    <name evidence="1" type="ORF">DB32_006269</name>
</gene>
<dbReference type="STRING" id="927083.DB32_006269"/>
<dbReference type="KEGG" id="samy:DB32_006269"/>
<reference evidence="1 2" key="1">
    <citation type="submission" date="2015-03" db="EMBL/GenBank/DDBJ databases">
        <title>Genome assembly of Sandaracinus amylolyticus DSM 53668.</title>
        <authorList>
            <person name="Sharma G."/>
            <person name="Subramanian S."/>
        </authorList>
    </citation>
    <scope>NUCLEOTIDE SEQUENCE [LARGE SCALE GENOMIC DNA]</scope>
    <source>
        <strain evidence="1 2">DSM 53668</strain>
    </source>
</reference>
<organism evidence="1 2">
    <name type="scientific">Sandaracinus amylolyticus</name>
    <dbReference type="NCBI Taxonomy" id="927083"/>
    <lineage>
        <taxon>Bacteria</taxon>
        <taxon>Pseudomonadati</taxon>
        <taxon>Myxococcota</taxon>
        <taxon>Polyangia</taxon>
        <taxon>Polyangiales</taxon>
        <taxon>Sandaracinaceae</taxon>
        <taxon>Sandaracinus</taxon>
    </lineage>
</organism>
<keyword evidence="2" id="KW-1185">Reference proteome</keyword>
<sequence>MRPSSWADLPDALRDALDACWRALDERPWEHPDELLQRAVLDALGIVPRVLRGGALDAARALRPDLADQLDRDGGVLALDEPFAHHAVRARLAHVLEGEPVPPLAIDPARVLHLRVELPAARRHRVLAWRCAQSVVPMWMHVHPDDERPLALLDAIAEGALDAHTLRDALEREVAPSDPALSALRAIVLAHDLVAQSEARVETTELPDLCAYAWLDAPAELVPDARSHEPPARAEAWFRWWLTDAVPSAWRSV</sequence>
<dbReference type="AlphaFoldDB" id="A0A0F6YLE2"/>
<evidence type="ECO:0000313" key="2">
    <source>
        <dbReference type="Proteomes" id="UP000034883"/>
    </source>
</evidence>
<dbReference type="EMBL" id="CP011125">
    <property type="protein sequence ID" value="AKF09120.1"/>
    <property type="molecule type" value="Genomic_DNA"/>
</dbReference>
<accession>A0A0F6YLE2</accession>
<evidence type="ECO:0000313" key="1">
    <source>
        <dbReference type="EMBL" id="AKF09120.1"/>
    </source>
</evidence>